<sequence>MEVEESGGTSRRKALWLLGAAAGITALGADAARPSGGSSAVAAPAATPRARPVIHPTPTPTPTPTPRAASWTPGKLIALDKPVRELSQLAPPAPPNSVALTIDDGPSPVWTPRMLDLLAEHEVHATFFIIGEQVKEYPKLTRRIADAGHQICNHTETHPIAIAHLPKKRVRKEIVEAHDRIADVTGVVPQFFRSPGGAWSKTVLELVAEHDMLPIDWAVDPRDWARPGVGRIRRAMLKGKENNIILCHDGGGDRSQTIKALRDVIPKMKKRGLTFVAL</sequence>
<dbReference type="CDD" id="cd10917">
    <property type="entry name" value="CE4_NodB_like_6s_7s"/>
    <property type="match status" value="1"/>
</dbReference>
<dbReference type="RefSeq" id="WP_131942660.1">
    <property type="nucleotide sequence ID" value="NZ_BAAAMX010000027.1"/>
</dbReference>
<dbReference type="Gene3D" id="3.20.20.370">
    <property type="entry name" value="Glycoside hydrolase/deacetylase"/>
    <property type="match status" value="1"/>
</dbReference>
<name>A0A4R4NSU0_9ACTN</name>
<gene>
    <name evidence="3" type="ORF">E1284_25440</name>
</gene>
<evidence type="ECO:0000313" key="3">
    <source>
        <dbReference type="EMBL" id="TDC12034.1"/>
    </source>
</evidence>
<feature type="domain" description="NodB homology" evidence="2">
    <location>
        <begin position="96"/>
        <end position="276"/>
    </location>
</feature>
<dbReference type="EMBL" id="SMJW01000148">
    <property type="protein sequence ID" value="TDC12034.1"/>
    <property type="molecule type" value="Genomic_DNA"/>
</dbReference>
<dbReference type="InterPro" id="IPR006311">
    <property type="entry name" value="TAT_signal"/>
</dbReference>
<dbReference type="Proteomes" id="UP000295431">
    <property type="component" value="Unassembled WGS sequence"/>
</dbReference>
<dbReference type="SUPFAM" id="SSF88713">
    <property type="entry name" value="Glycoside hydrolase/deacetylase"/>
    <property type="match status" value="1"/>
</dbReference>
<dbReference type="GO" id="GO:0005975">
    <property type="term" value="P:carbohydrate metabolic process"/>
    <property type="evidence" value="ECO:0007669"/>
    <property type="project" value="InterPro"/>
</dbReference>
<dbReference type="GO" id="GO:0016810">
    <property type="term" value="F:hydrolase activity, acting on carbon-nitrogen (but not peptide) bonds"/>
    <property type="evidence" value="ECO:0007669"/>
    <property type="project" value="InterPro"/>
</dbReference>
<evidence type="ECO:0000259" key="2">
    <source>
        <dbReference type="PROSITE" id="PS51677"/>
    </source>
</evidence>
<dbReference type="InterPro" id="IPR011330">
    <property type="entry name" value="Glyco_hydro/deAcase_b/a-brl"/>
</dbReference>
<protein>
    <submittedName>
        <fullName evidence="3">Polysaccharide deacetylase family protein</fullName>
    </submittedName>
</protein>
<accession>A0A4R4NSU0</accession>
<dbReference type="OrthoDB" id="3521160at2"/>
<dbReference type="InterPro" id="IPR002509">
    <property type="entry name" value="NODB_dom"/>
</dbReference>
<feature type="compositionally biased region" description="Pro residues" evidence="1">
    <location>
        <begin position="55"/>
        <end position="65"/>
    </location>
</feature>
<dbReference type="Pfam" id="PF01522">
    <property type="entry name" value="Polysacc_deac_1"/>
    <property type="match status" value="1"/>
</dbReference>
<evidence type="ECO:0000256" key="1">
    <source>
        <dbReference type="SAM" id="MobiDB-lite"/>
    </source>
</evidence>
<organism evidence="3 4">
    <name type="scientific">Actinomadura bangladeshensis</name>
    <dbReference type="NCBI Taxonomy" id="453573"/>
    <lineage>
        <taxon>Bacteria</taxon>
        <taxon>Bacillati</taxon>
        <taxon>Actinomycetota</taxon>
        <taxon>Actinomycetes</taxon>
        <taxon>Streptosporangiales</taxon>
        <taxon>Thermomonosporaceae</taxon>
        <taxon>Actinomadura</taxon>
    </lineage>
</organism>
<keyword evidence="4" id="KW-1185">Reference proteome</keyword>
<proteinExistence type="predicted"/>
<reference evidence="3 4" key="1">
    <citation type="submission" date="2019-03" db="EMBL/GenBank/DDBJ databases">
        <title>Draft genome sequences of novel Actinobacteria.</title>
        <authorList>
            <person name="Sahin N."/>
            <person name="Ay H."/>
            <person name="Saygin H."/>
        </authorList>
    </citation>
    <scope>NUCLEOTIDE SEQUENCE [LARGE SCALE GENOMIC DNA]</scope>
    <source>
        <strain evidence="3 4">DSM 45347</strain>
    </source>
</reference>
<comment type="caution">
    <text evidence="3">The sequence shown here is derived from an EMBL/GenBank/DDBJ whole genome shotgun (WGS) entry which is preliminary data.</text>
</comment>
<dbReference type="InterPro" id="IPR050248">
    <property type="entry name" value="Polysacc_deacetylase_ArnD"/>
</dbReference>
<dbReference type="PANTHER" id="PTHR10587">
    <property type="entry name" value="GLYCOSYL TRANSFERASE-RELATED"/>
    <property type="match status" value="1"/>
</dbReference>
<dbReference type="AlphaFoldDB" id="A0A4R4NSU0"/>
<feature type="region of interest" description="Disordered" evidence="1">
    <location>
        <begin position="30"/>
        <end position="71"/>
    </location>
</feature>
<dbReference type="PROSITE" id="PS51318">
    <property type="entry name" value="TAT"/>
    <property type="match status" value="1"/>
</dbReference>
<feature type="compositionally biased region" description="Low complexity" evidence="1">
    <location>
        <begin position="30"/>
        <end position="53"/>
    </location>
</feature>
<evidence type="ECO:0000313" key="4">
    <source>
        <dbReference type="Proteomes" id="UP000295431"/>
    </source>
</evidence>
<dbReference type="PROSITE" id="PS51677">
    <property type="entry name" value="NODB"/>
    <property type="match status" value="1"/>
</dbReference>